<evidence type="ECO:0000256" key="1">
    <source>
        <dbReference type="ARBA" id="ARBA00004196"/>
    </source>
</evidence>
<proteinExistence type="inferred from homology"/>
<feature type="signal peptide" evidence="5">
    <location>
        <begin position="1"/>
        <end position="21"/>
    </location>
</feature>
<comment type="subcellular location">
    <subcellularLocation>
        <location evidence="1">Cell envelope</location>
    </subcellularLocation>
</comment>
<gene>
    <name evidence="7" type="ORF">GCM10023215_30780</name>
</gene>
<dbReference type="PANTHER" id="PTHR30532">
    <property type="entry name" value="IRON III DICITRATE-BINDING PERIPLASMIC PROTEIN"/>
    <property type="match status" value="1"/>
</dbReference>
<sequence length="308" mass="31754">MRRLMSVLAGLALACSLAACGSSDAPSTGSSAAPATRTVAHAMGTTEVPANPQRVVVLDTGELDSVLALGVTPVGATSPVANGPLPTYLADRTAGVTNLGTQSDLNLETLAGLRPDLILSNKVRHEALYPQLSAIAPTVFAERVGVAWRENLQVAGRALGREAEAERILADYRAKAAEVGKRFAPGTTISMVRFTGGSVRLYGEGSFIGTILADAGLARPASQRVPTTFAEVSPEQIGLADGDRLFYASYGEAGGKDKAGVLGGPLWPAIPAVAQGRAHEVSDDLWYSGIGPIAADRVLDELGTHATA</sequence>
<dbReference type="InterPro" id="IPR051313">
    <property type="entry name" value="Bact_iron-sidero_bind"/>
</dbReference>
<dbReference type="SUPFAM" id="SSF53807">
    <property type="entry name" value="Helical backbone' metal receptor"/>
    <property type="match status" value="1"/>
</dbReference>
<evidence type="ECO:0000259" key="6">
    <source>
        <dbReference type="PROSITE" id="PS50983"/>
    </source>
</evidence>
<dbReference type="EMBL" id="BAABIC010000009">
    <property type="protein sequence ID" value="GAA4691662.1"/>
    <property type="molecule type" value="Genomic_DNA"/>
</dbReference>
<dbReference type="Proteomes" id="UP001500325">
    <property type="component" value="Unassembled WGS sequence"/>
</dbReference>
<organism evidence="7 8">
    <name type="scientific">Pseudonocardia yuanmonensis</name>
    <dbReference type="NCBI Taxonomy" id="1095914"/>
    <lineage>
        <taxon>Bacteria</taxon>
        <taxon>Bacillati</taxon>
        <taxon>Actinomycetota</taxon>
        <taxon>Actinomycetes</taxon>
        <taxon>Pseudonocardiales</taxon>
        <taxon>Pseudonocardiaceae</taxon>
        <taxon>Pseudonocardia</taxon>
    </lineage>
</organism>
<comment type="caution">
    <text evidence="7">The sequence shown here is derived from an EMBL/GenBank/DDBJ whole genome shotgun (WGS) entry which is preliminary data.</text>
</comment>
<dbReference type="CDD" id="cd01146">
    <property type="entry name" value="FhuD"/>
    <property type="match status" value="1"/>
</dbReference>
<dbReference type="InterPro" id="IPR002491">
    <property type="entry name" value="ABC_transptr_periplasmic_BD"/>
</dbReference>
<keyword evidence="4 5" id="KW-0732">Signal</keyword>
<keyword evidence="8" id="KW-1185">Reference proteome</keyword>
<reference evidence="8" key="1">
    <citation type="journal article" date="2019" name="Int. J. Syst. Evol. Microbiol.">
        <title>The Global Catalogue of Microorganisms (GCM) 10K type strain sequencing project: providing services to taxonomists for standard genome sequencing and annotation.</title>
        <authorList>
            <consortium name="The Broad Institute Genomics Platform"/>
            <consortium name="The Broad Institute Genome Sequencing Center for Infectious Disease"/>
            <person name="Wu L."/>
            <person name="Ma J."/>
        </authorList>
    </citation>
    <scope>NUCLEOTIDE SEQUENCE [LARGE SCALE GENOMIC DNA]</scope>
    <source>
        <strain evidence="8">JCM 18055</strain>
    </source>
</reference>
<feature type="domain" description="Fe/B12 periplasmic-binding" evidence="6">
    <location>
        <begin position="54"/>
        <end position="308"/>
    </location>
</feature>
<evidence type="ECO:0000256" key="5">
    <source>
        <dbReference type="SAM" id="SignalP"/>
    </source>
</evidence>
<evidence type="ECO:0000313" key="8">
    <source>
        <dbReference type="Proteomes" id="UP001500325"/>
    </source>
</evidence>
<dbReference type="RefSeq" id="WP_345381185.1">
    <property type="nucleotide sequence ID" value="NZ_BAABIC010000009.1"/>
</dbReference>
<comment type="similarity">
    <text evidence="2">Belongs to the bacterial solute-binding protein 8 family.</text>
</comment>
<dbReference type="PROSITE" id="PS51257">
    <property type="entry name" value="PROKAR_LIPOPROTEIN"/>
    <property type="match status" value="1"/>
</dbReference>
<keyword evidence="3" id="KW-0813">Transport</keyword>
<evidence type="ECO:0000256" key="3">
    <source>
        <dbReference type="ARBA" id="ARBA00022448"/>
    </source>
</evidence>
<evidence type="ECO:0000256" key="2">
    <source>
        <dbReference type="ARBA" id="ARBA00008814"/>
    </source>
</evidence>
<dbReference type="PROSITE" id="PS50983">
    <property type="entry name" value="FE_B12_PBP"/>
    <property type="match status" value="1"/>
</dbReference>
<protein>
    <submittedName>
        <fullName evidence="7">Iron-siderophore ABC transporter substrate-binding protein</fullName>
    </submittedName>
</protein>
<evidence type="ECO:0000256" key="4">
    <source>
        <dbReference type="ARBA" id="ARBA00022729"/>
    </source>
</evidence>
<accession>A0ABP8WP78</accession>
<feature type="chain" id="PRO_5047280306" evidence="5">
    <location>
        <begin position="22"/>
        <end position="308"/>
    </location>
</feature>
<dbReference type="Pfam" id="PF01497">
    <property type="entry name" value="Peripla_BP_2"/>
    <property type="match status" value="1"/>
</dbReference>
<evidence type="ECO:0000313" key="7">
    <source>
        <dbReference type="EMBL" id="GAA4691662.1"/>
    </source>
</evidence>
<dbReference type="PANTHER" id="PTHR30532:SF25">
    <property type="entry name" value="IRON(III) DICITRATE-BINDING PERIPLASMIC PROTEIN"/>
    <property type="match status" value="1"/>
</dbReference>
<name>A0ABP8WP78_9PSEU</name>
<dbReference type="Gene3D" id="3.40.50.1980">
    <property type="entry name" value="Nitrogenase molybdenum iron protein domain"/>
    <property type="match status" value="2"/>
</dbReference>